<evidence type="ECO:0000313" key="1">
    <source>
        <dbReference type="EMBL" id="CAB4146667.1"/>
    </source>
</evidence>
<reference evidence="1" key="1">
    <citation type="submission" date="2020-04" db="EMBL/GenBank/DDBJ databases">
        <authorList>
            <person name="Chiriac C."/>
            <person name="Salcher M."/>
            <person name="Ghai R."/>
            <person name="Kavagutti S V."/>
        </authorList>
    </citation>
    <scope>NUCLEOTIDE SEQUENCE</scope>
</reference>
<dbReference type="EMBL" id="LR796466">
    <property type="protein sequence ID" value="CAB4146667.1"/>
    <property type="molecule type" value="Genomic_DNA"/>
</dbReference>
<accession>A0A6J5MLZ8</accession>
<gene>
    <name evidence="1" type="ORF">UFOVP500_47</name>
</gene>
<proteinExistence type="predicted"/>
<name>A0A6J5MLZ8_9CAUD</name>
<sequence>MNEERNYRIVDLWNKGYCTSEVARDVGCTKNVVLSAIVKHRNLGDIVRPMVESYSERGKLGNIAKYGIWRKKK</sequence>
<protein>
    <submittedName>
        <fullName evidence="1">Uncharacterized protein</fullName>
    </submittedName>
</protein>
<organism evidence="1">
    <name type="scientific">uncultured Caudovirales phage</name>
    <dbReference type="NCBI Taxonomy" id="2100421"/>
    <lineage>
        <taxon>Viruses</taxon>
        <taxon>Duplodnaviria</taxon>
        <taxon>Heunggongvirae</taxon>
        <taxon>Uroviricota</taxon>
        <taxon>Caudoviricetes</taxon>
        <taxon>Peduoviridae</taxon>
        <taxon>Maltschvirus</taxon>
        <taxon>Maltschvirus maltsch</taxon>
    </lineage>
</organism>